<organism evidence="3 4">
    <name type="scientific">Stylophora pistillata</name>
    <name type="common">Smooth cauliflower coral</name>
    <dbReference type="NCBI Taxonomy" id="50429"/>
    <lineage>
        <taxon>Eukaryota</taxon>
        <taxon>Metazoa</taxon>
        <taxon>Cnidaria</taxon>
        <taxon>Anthozoa</taxon>
        <taxon>Hexacorallia</taxon>
        <taxon>Scleractinia</taxon>
        <taxon>Astrocoeniina</taxon>
        <taxon>Pocilloporidae</taxon>
        <taxon>Stylophora</taxon>
    </lineage>
</organism>
<sequence>MAEKDKYVLEEQVKEIRRKLSIAKAELDRVKKNGKITRKGGRNRKLSLQECKLISVEELVNLMEKEKSRLRKLKRAYAREKKTEEARKINKMFQQDPRRVYSSLREMASEQANKERPKYEGRRETESGGGVFENIEQAVFAASREKLRRVMFAVRGAMKDIGLEWNERKCPVAQVKRGTLEPEEPVSVGDSEREVTESLDERSHYKFLGIMESTKPDDNLIL</sequence>
<evidence type="ECO:0000256" key="2">
    <source>
        <dbReference type="SAM" id="MobiDB-lite"/>
    </source>
</evidence>
<feature type="compositionally biased region" description="Basic and acidic residues" evidence="2">
    <location>
        <begin position="112"/>
        <end position="126"/>
    </location>
</feature>
<evidence type="ECO:0000313" key="3">
    <source>
        <dbReference type="EMBL" id="PFX34782.1"/>
    </source>
</evidence>
<name>A0A2B4T1W6_STYPI</name>
<reference evidence="4" key="1">
    <citation type="journal article" date="2017" name="bioRxiv">
        <title>Comparative analysis of the genomes of Stylophora pistillata and Acropora digitifera provides evidence for extensive differences between species of corals.</title>
        <authorList>
            <person name="Voolstra C.R."/>
            <person name="Li Y."/>
            <person name="Liew Y.J."/>
            <person name="Baumgarten S."/>
            <person name="Zoccola D."/>
            <person name="Flot J.-F."/>
            <person name="Tambutte S."/>
            <person name="Allemand D."/>
            <person name="Aranda M."/>
        </authorList>
    </citation>
    <scope>NUCLEOTIDE SEQUENCE [LARGE SCALE GENOMIC DNA]</scope>
</reference>
<feature type="region of interest" description="Disordered" evidence="2">
    <location>
        <begin position="106"/>
        <end position="127"/>
    </location>
</feature>
<dbReference type="EMBL" id="LSMT01000002">
    <property type="protein sequence ID" value="PFX34782.1"/>
    <property type="molecule type" value="Genomic_DNA"/>
</dbReference>
<keyword evidence="4" id="KW-1185">Reference proteome</keyword>
<protein>
    <submittedName>
        <fullName evidence="3">Uncharacterized protein</fullName>
    </submittedName>
</protein>
<dbReference type="AlphaFoldDB" id="A0A2B4T1W6"/>
<proteinExistence type="predicted"/>
<keyword evidence="1" id="KW-0175">Coiled coil</keyword>
<evidence type="ECO:0000256" key="1">
    <source>
        <dbReference type="SAM" id="Coils"/>
    </source>
</evidence>
<dbReference type="Proteomes" id="UP000225706">
    <property type="component" value="Unassembled WGS sequence"/>
</dbReference>
<feature type="coiled-coil region" evidence="1">
    <location>
        <begin position="6"/>
        <end position="83"/>
    </location>
</feature>
<comment type="caution">
    <text evidence="3">The sequence shown here is derived from an EMBL/GenBank/DDBJ whole genome shotgun (WGS) entry which is preliminary data.</text>
</comment>
<accession>A0A2B4T1W6</accession>
<evidence type="ECO:0000313" key="4">
    <source>
        <dbReference type="Proteomes" id="UP000225706"/>
    </source>
</evidence>
<gene>
    <name evidence="3" type="ORF">AWC38_SpisGene342</name>
</gene>